<keyword evidence="3" id="KW-1185">Reference proteome</keyword>
<dbReference type="SUPFAM" id="SSF51197">
    <property type="entry name" value="Clavaminate synthase-like"/>
    <property type="match status" value="1"/>
</dbReference>
<feature type="compositionally biased region" description="Basic and acidic residues" evidence="1">
    <location>
        <begin position="328"/>
        <end position="337"/>
    </location>
</feature>
<feature type="region of interest" description="Disordered" evidence="1">
    <location>
        <begin position="328"/>
        <end position="350"/>
    </location>
</feature>
<evidence type="ECO:0008006" key="4">
    <source>
        <dbReference type="Google" id="ProtNLM"/>
    </source>
</evidence>
<evidence type="ECO:0000313" key="3">
    <source>
        <dbReference type="Proteomes" id="UP000076738"/>
    </source>
</evidence>
<dbReference type="EMBL" id="KV417311">
    <property type="protein sequence ID" value="KZO92357.1"/>
    <property type="molecule type" value="Genomic_DNA"/>
</dbReference>
<dbReference type="Gene3D" id="2.60.120.620">
    <property type="entry name" value="q2cbj1_9rhob like domain"/>
    <property type="match status" value="1"/>
</dbReference>
<name>A0A167I6U2_CALVF</name>
<dbReference type="AlphaFoldDB" id="A0A167I6U2"/>
<protein>
    <recommendedName>
        <fullName evidence="4">Phytanoyl-CoA dioxygenase</fullName>
    </recommendedName>
</protein>
<reference evidence="2 3" key="1">
    <citation type="journal article" date="2016" name="Mol. Biol. Evol.">
        <title>Comparative Genomics of Early-Diverging Mushroom-Forming Fungi Provides Insights into the Origins of Lignocellulose Decay Capabilities.</title>
        <authorList>
            <person name="Nagy L.G."/>
            <person name="Riley R."/>
            <person name="Tritt A."/>
            <person name="Adam C."/>
            <person name="Daum C."/>
            <person name="Floudas D."/>
            <person name="Sun H."/>
            <person name="Yadav J.S."/>
            <person name="Pangilinan J."/>
            <person name="Larsson K.H."/>
            <person name="Matsuura K."/>
            <person name="Barry K."/>
            <person name="Labutti K."/>
            <person name="Kuo R."/>
            <person name="Ohm R.A."/>
            <person name="Bhattacharya S.S."/>
            <person name="Shirouzu T."/>
            <person name="Yoshinaga Y."/>
            <person name="Martin F.M."/>
            <person name="Grigoriev I.V."/>
            <person name="Hibbett D.S."/>
        </authorList>
    </citation>
    <scope>NUCLEOTIDE SEQUENCE [LARGE SCALE GENOMIC DNA]</scope>
    <source>
        <strain evidence="2 3">TUFC12733</strain>
    </source>
</reference>
<organism evidence="2 3">
    <name type="scientific">Calocera viscosa (strain TUFC12733)</name>
    <dbReference type="NCBI Taxonomy" id="1330018"/>
    <lineage>
        <taxon>Eukaryota</taxon>
        <taxon>Fungi</taxon>
        <taxon>Dikarya</taxon>
        <taxon>Basidiomycota</taxon>
        <taxon>Agaricomycotina</taxon>
        <taxon>Dacrymycetes</taxon>
        <taxon>Dacrymycetales</taxon>
        <taxon>Dacrymycetaceae</taxon>
        <taxon>Calocera</taxon>
    </lineage>
</organism>
<proteinExistence type="predicted"/>
<dbReference type="OrthoDB" id="4664297at2759"/>
<dbReference type="Proteomes" id="UP000076738">
    <property type="component" value="Unassembled WGS sequence"/>
</dbReference>
<accession>A0A167I6U2</accession>
<gene>
    <name evidence="2" type="ORF">CALVIDRAFT_308860</name>
</gene>
<evidence type="ECO:0000313" key="2">
    <source>
        <dbReference type="EMBL" id="KZO92357.1"/>
    </source>
</evidence>
<evidence type="ECO:0000256" key="1">
    <source>
        <dbReference type="SAM" id="MobiDB-lite"/>
    </source>
</evidence>
<sequence>MPVDYKFLTQEQRDHFLEHGWLKIPNAIKKQYVDEFMRDYWIRIDYDEHDPSTWKEDYVKLPRHRDIPVSEFCPDAYKAICDIVGGEDRLDPVRNTAHGDQFIVNNGSEYWEKHDYPPATATGWHTDNDWYRQFLDSGEIALTIIHLFTDIDLRGGGTYICEDGIKGVCEFFLSHPEGLDPPFPKETYTHVKDCKVFTEMTGKAGDTYITHVYLPHAASKNHTRKPRVIANPHVTLRSPFIFDRPDPADLSLVEQVVLRALGVPRLPAAEYAPQAVRRTYYPRNYTYKGARIQEELERLVAHAKKEGKGEESVDSVYLRGGETLEAFNKRQGLDKPHGPNKFPEGTRSHQQIEVIKRAVDDPVEPM</sequence>